<keyword evidence="2" id="KW-1185">Reference proteome</keyword>
<accession>A0A521DYI5</accession>
<proteinExistence type="predicted"/>
<protein>
    <submittedName>
        <fullName evidence="1">Uncharacterized protein</fullName>
    </submittedName>
</protein>
<sequence>MHNQSAFFLVNSIPFGKTILLYCSGKSGAETNICRFEITNIYINALQTVKLYVRPVIFPNLVALLKN</sequence>
<dbReference type="EMBL" id="FXTN01000006">
    <property type="protein sequence ID" value="SMO76131.1"/>
    <property type="molecule type" value="Genomic_DNA"/>
</dbReference>
<dbReference type="AlphaFoldDB" id="A0A521DYI5"/>
<evidence type="ECO:0000313" key="1">
    <source>
        <dbReference type="EMBL" id="SMO76131.1"/>
    </source>
</evidence>
<reference evidence="1 2" key="1">
    <citation type="submission" date="2017-05" db="EMBL/GenBank/DDBJ databases">
        <authorList>
            <person name="Varghese N."/>
            <person name="Submissions S."/>
        </authorList>
    </citation>
    <scope>NUCLEOTIDE SEQUENCE [LARGE SCALE GENOMIC DNA]</scope>
    <source>
        <strain evidence="1 2">DSM 19036</strain>
    </source>
</reference>
<name>A0A521DYI5_9SPHI</name>
<gene>
    <name evidence="1" type="ORF">SAMN06265348_106306</name>
</gene>
<dbReference type="Proteomes" id="UP000320300">
    <property type="component" value="Unassembled WGS sequence"/>
</dbReference>
<evidence type="ECO:0000313" key="2">
    <source>
        <dbReference type="Proteomes" id="UP000320300"/>
    </source>
</evidence>
<organism evidence="1 2">
    <name type="scientific">Pedobacter westerhofensis</name>
    <dbReference type="NCBI Taxonomy" id="425512"/>
    <lineage>
        <taxon>Bacteria</taxon>
        <taxon>Pseudomonadati</taxon>
        <taxon>Bacteroidota</taxon>
        <taxon>Sphingobacteriia</taxon>
        <taxon>Sphingobacteriales</taxon>
        <taxon>Sphingobacteriaceae</taxon>
        <taxon>Pedobacter</taxon>
    </lineage>
</organism>